<proteinExistence type="predicted"/>
<evidence type="ECO:0000313" key="3">
    <source>
        <dbReference type="Proteomes" id="UP000293172"/>
    </source>
</evidence>
<evidence type="ECO:0000313" key="2">
    <source>
        <dbReference type="EMBL" id="TBU88273.1"/>
    </source>
</evidence>
<protein>
    <submittedName>
        <fullName evidence="2">DUF2790 domain-containing protein</fullName>
    </submittedName>
</protein>
<dbReference type="InterPro" id="IPR021245">
    <property type="entry name" value="DUF2790"/>
</dbReference>
<keyword evidence="1" id="KW-0732">Signal</keyword>
<dbReference type="EMBL" id="QJUL01000031">
    <property type="protein sequence ID" value="TBU88273.1"/>
    <property type="molecule type" value="Genomic_DNA"/>
</dbReference>
<organism evidence="2 3">
    <name type="scientific">Phytopseudomonas dryadis</name>
    <dbReference type="NCBI Taxonomy" id="2487520"/>
    <lineage>
        <taxon>Bacteria</taxon>
        <taxon>Pseudomonadati</taxon>
        <taxon>Pseudomonadota</taxon>
        <taxon>Gammaproteobacteria</taxon>
        <taxon>Pseudomonadales</taxon>
        <taxon>Pseudomonadaceae</taxon>
        <taxon>Phytopseudomonas</taxon>
    </lineage>
</organism>
<evidence type="ECO:0000256" key="1">
    <source>
        <dbReference type="SAM" id="SignalP"/>
    </source>
</evidence>
<sequence length="88" mass="9541">MKIASVVTAVLSSLAPAVFAADITRQPGAGLPVEDYHYGMKVDVQKVLFRTDVSDKTGVVPVIMVYTDSQGETHKMRFLEWGGARNDG</sequence>
<accession>A0A4Q9QW15</accession>
<dbReference type="Gene3D" id="2.30.140.50">
    <property type="entry name" value="Protein of unknown function DUF2790"/>
    <property type="match status" value="1"/>
</dbReference>
<dbReference type="Proteomes" id="UP000293172">
    <property type="component" value="Unassembled WGS sequence"/>
</dbReference>
<dbReference type="AlphaFoldDB" id="A0A4Q9QW15"/>
<gene>
    <name evidence="2" type="ORF">DNK44_18585</name>
</gene>
<feature type="signal peptide" evidence="1">
    <location>
        <begin position="1"/>
        <end position="20"/>
    </location>
</feature>
<comment type="caution">
    <text evidence="2">The sequence shown here is derived from an EMBL/GenBank/DDBJ whole genome shotgun (WGS) entry which is preliminary data.</text>
</comment>
<name>A0A4Q9QW15_9GAMM</name>
<feature type="chain" id="PRO_5020211696" evidence="1">
    <location>
        <begin position="21"/>
        <end position="88"/>
    </location>
</feature>
<dbReference type="Pfam" id="PF10976">
    <property type="entry name" value="DUF2790"/>
    <property type="match status" value="1"/>
</dbReference>
<reference evidence="2 3" key="1">
    <citation type="submission" date="2018-06" db="EMBL/GenBank/DDBJ databases">
        <title>Three novel Pseudomonas species isolated from symptomatic oak.</title>
        <authorList>
            <person name="Bueno-Gonzalez V."/>
            <person name="Brady C."/>
        </authorList>
    </citation>
    <scope>NUCLEOTIDE SEQUENCE [LARGE SCALE GENOMIC DNA]</scope>
    <source>
        <strain evidence="2 3">P6B</strain>
    </source>
</reference>
<dbReference type="OrthoDB" id="6903763at2"/>
<dbReference type="RefSeq" id="WP_131198722.1">
    <property type="nucleotide sequence ID" value="NZ_QJUL01000031.1"/>
</dbReference>